<feature type="region of interest" description="Disordered" evidence="1">
    <location>
        <begin position="1"/>
        <end position="20"/>
    </location>
</feature>
<sequence>MTDQTRPEQPPAPTDLERLRDTAQTLQTIVSRVREAVGTNEPSPVRESYRVRALETRVSDAEYERDLARQRVERAEAALVRVHHVAAAIHAGAPWTANHRETAARIRSAIAEPAPAATEATERETTTRVFAALHRSAEETVTRVIDLHESWVKAGPPPLGTPMSRWWDARLAELHDAICPPAGQPKEK</sequence>
<proteinExistence type="predicted"/>
<name>A0ABR5HZ49_STRLW</name>
<dbReference type="Proteomes" id="UP000037274">
    <property type="component" value="Unassembled WGS sequence"/>
</dbReference>
<comment type="caution">
    <text evidence="2">The sequence shown here is derived from an EMBL/GenBank/DDBJ whole genome shotgun (WGS) entry which is preliminary data.</text>
</comment>
<reference evidence="2 3" key="1">
    <citation type="submission" date="2015-06" db="EMBL/GenBank/DDBJ databases">
        <title>Draft genome sequence of Streptomyces leeuwenhoekii C58, which produces the novel lasso peptide, chaxapeptin.</title>
        <authorList>
            <person name="Yi Y."/>
            <person name="Hai D."/>
            <person name="Jaspars M."/>
            <person name="Sheng H."/>
            <person name="Rateb M.E."/>
            <person name="Bull A."/>
            <person name="Goodfellow M."/>
            <person name="Asenjo J.A."/>
            <person name="Ebel R."/>
        </authorList>
    </citation>
    <scope>NUCLEOTIDE SEQUENCE [LARGE SCALE GENOMIC DNA]</scope>
    <source>
        <strain evidence="2 3">C58</strain>
    </source>
</reference>
<dbReference type="RefSeq" id="WP_048572849.1">
    <property type="nucleotide sequence ID" value="NZ_LFEH01000040.1"/>
</dbReference>
<keyword evidence="3" id="KW-1185">Reference proteome</keyword>
<evidence type="ECO:0000313" key="3">
    <source>
        <dbReference type="Proteomes" id="UP000037274"/>
    </source>
</evidence>
<gene>
    <name evidence="2" type="ORF">ACH49_13605</name>
</gene>
<evidence type="ECO:0000313" key="2">
    <source>
        <dbReference type="EMBL" id="KMS79087.1"/>
    </source>
</evidence>
<organism evidence="2 3">
    <name type="scientific">Streptomyces leeuwenhoekii</name>
    <dbReference type="NCBI Taxonomy" id="1437453"/>
    <lineage>
        <taxon>Bacteria</taxon>
        <taxon>Bacillati</taxon>
        <taxon>Actinomycetota</taxon>
        <taxon>Actinomycetes</taxon>
        <taxon>Kitasatosporales</taxon>
        <taxon>Streptomycetaceae</taxon>
        <taxon>Streptomyces</taxon>
    </lineage>
</organism>
<evidence type="ECO:0000256" key="1">
    <source>
        <dbReference type="SAM" id="MobiDB-lite"/>
    </source>
</evidence>
<accession>A0ABR5HZ49</accession>
<protein>
    <submittedName>
        <fullName evidence="2">Uncharacterized protein</fullName>
    </submittedName>
</protein>
<dbReference type="EMBL" id="LFEH01000040">
    <property type="protein sequence ID" value="KMS79087.1"/>
    <property type="molecule type" value="Genomic_DNA"/>
</dbReference>